<keyword evidence="4 5" id="KW-0472">Membrane</keyword>
<dbReference type="EMBL" id="JAADYS010001547">
    <property type="protein sequence ID" value="KAF4462361.1"/>
    <property type="molecule type" value="Genomic_DNA"/>
</dbReference>
<evidence type="ECO:0000256" key="2">
    <source>
        <dbReference type="ARBA" id="ARBA00022692"/>
    </source>
</evidence>
<dbReference type="Pfam" id="PF13520">
    <property type="entry name" value="AA_permease_2"/>
    <property type="match status" value="1"/>
</dbReference>
<evidence type="ECO:0000256" key="3">
    <source>
        <dbReference type="ARBA" id="ARBA00022989"/>
    </source>
</evidence>
<keyword evidence="7" id="KW-1185">Reference proteome</keyword>
<organism evidence="6 7">
    <name type="scientific">Fusarium albosuccineum</name>
    <dbReference type="NCBI Taxonomy" id="1237068"/>
    <lineage>
        <taxon>Eukaryota</taxon>
        <taxon>Fungi</taxon>
        <taxon>Dikarya</taxon>
        <taxon>Ascomycota</taxon>
        <taxon>Pezizomycotina</taxon>
        <taxon>Sordariomycetes</taxon>
        <taxon>Hypocreomycetidae</taxon>
        <taxon>Hypocreales</taxon>
        <taxon>Nectriaceae</taxon>
        <taxon>Fusarium</taxon>
        <taxon>Fusarium decemcellulare species complex</taxon>
    </lineage>
</organism>
<feature type="transmembrane region" description="Helical" evidence="5">
    <location>
        <begin position="99"/>
        <end position="120"/>
    </location>
</feature>
<comment type="subcellular location">
    <subcellularLocation>
        <location evidence="1">Membrane</location>
        <topology evidence="1">Multi-pass membrane protein</topology>
    </subcellularLocation>
</comment>
<gene>
    <name evidence="6" type="ORF">FALBO_10831</name>
</gene>
<dbReference type="InterPro" id="IPR050598">
    <property type="entry name" value="AminoAcid_Transporter"/>
</dbReference>
<dbReference type="GO" id="GO:0016020">
    <property type="term" value="C:membrane"/>
    <property type="evidence" value="ECO:0007669"/>
    <property type="project" value="UniProtKB-SubCell"/>
</dbReference>
<evidence type="ECO:0000256" key="4">
    <source>
        <dbReference type="ARBA" id="ARBA00023136"/>
    </source>
</evidence>
<feature type="transmembrane region" description="Helical" evidence="5">
    <location>
        <begin position="391"/>
        <end position="410"/>
    </location>
</feature>
<feature type="transmembrane region" description="Helical" evidence="5">
    <location>
        <begin position="416"/>
        <end position="439"/>
    </location>
</feature>
<evidence type="ECO:0000256" key="5">
    <source>
        <dbReference type="SAM" id="Phobius"/>
    </source>
</evidence>
<dbReference type="Gene3D" id="1.20.1740.10">
    <property type="entry name" value="Amino acid/polyamine transporter I"/>
    <property type="match status" value="1"/>
</dbReference>
<feature type="transmembrane region" description="Helical" evidence="5">
    <location>
        <begin position="60"/>
        <end position="79"/>
    </location>
</feature>
<sequence>MASTTGHLLPYVEYNSVTNFLKSPIVAPAAARASADDSENTEKSTTLGVNEAHVLQERTIGVFGAASLIVNKMIGAGIFSTPSGIFKLSGSVGMSLMCWVVGAAVATCGTFVMLEFGAAIPRSGGIKNYLERSYHPRLMQTCIYIFYCVFLRYNLEVSASNAITFSSYLPVAAGAESTTWKLRGVAIAGAVFSCGVHAVTPKLGRWISDLLSVVKLFTLAFIVCCGFAALGGHLKVDKPHNFSAGFEGTSSNGYNIGTAILQVIFAFGGYDNINAVLSEVRNPHKTLKLALPLSMGTVSVLYILANIAYFAAVSKQEFREAEVTVAASLFKNMFGDKAAVKALPALVALSALGHLLGIAFTVPRIIQELAKDGVLPFSNFFMENRPFKTPITALALHLAVTILFVCAPPAGDAFNFIVSLSSYPATVLFAAITTGLVKLRLTPSENFRSPFTTPWAVIAFYLAANFFLIVMPFVRPPGGKGNTSLPYWLSPFVSVAIMALGILYYAARFVIAPFVFGYRHDRIQQELGDGSKITRFRRIRPRK</sequence>
<accession>A0A8H4PAM3</accession>
<dbReference type="OrthoDB" id="5982228at2759"/>
<dbReference type="PANTHER" id="PTHR11785">
    <property type="entry name" value="AMINO ACID TRANSPORTER"/>
    <property type="match status" value="1"/>
</dbReference>
<dbReference type="GO" id="GO:0015179">
    <property type="term" value="F:L-amino acid transmembrane transporter activity"/>
    <property type="evidence" value="ECO:0007669"/>
    <property type="project" value="TreeGrafter"/>
</dbReference>
<comment type="caution">
    <text evidence="6">The sequence shown here is derived from an EMBL/GenBank/DDBJ whole genome shotgun (WGS) entry which is preliminary data.</text>
</comment>
<feature type="transmembrane region" description="Helical" evidence="5">
    <location>
        <begin position="289"/>
        <end position="312"/>
    </location>
</feature>
<proteinExistence type="predicted"/>
<dbReference type="Proteomes" id="UP000554235">
    <property type="component" value="Unassembled WGS sequence"/>
</dbReference>
<dbReference type="InterPro" id="IPR002293">
    <property type="entry name" value="AA/rel_permease1"/>
</dbReference>
<feature type="transmembrane region" description="Helical" evidence="5">
    <location>
        <begin position="254"/>
        <end position="277"/>
    </location>
</feature>
<evidence type="ECO:0000256" key="1">
    <source>
        <dbReference type="ARBA" id="ARBA00004141"/>
    </source>
</evidence>
<feature type="transmembrane region" description="Helical" evidence="5">
    <location>
        <begin position="212"/>
        <end position="234"/>
    </location>
</feature>
<feature type="transmembrane region" description="Helical" evidence="5">
    <location>
        <begin position="342"/>
        <end position="362"/>
    </location>
</feature>
<feature type="transmembrane region" description="Helical" evidence="5">
    <location>
        <begin position="451"/>
        <end position="474"/>
    </location>
</feature>
<dbReference type="AlphaFoldDB" id="A0A8H4PAM3"/>
<evidence type="ECO:0000313" key="6">
    <source>
        <dbReference type="EMBL" id="KAF4462361.1"/>
    </source>
</evidence>
<reference evidence="6 7" key="1">
    <citation type="submission" date="2020-01" db="EMBL/GenBank/DDBJ databases">
        <title>Identification and distribution of gene clusters putatively required for synthesis of sphingolipid metabolism inhibitors in phylogenetically diverse species of the filamentous fungus Fusarium.</title>
        <authorList>
            <person name="Kim H.-S."/>
            <person name="Busman M."/>
            <person name="Brown D.W."/>
            <person name="Divon H."/>
            <person name="Uhlig S."/>
            <person name="Proctor R.H."/>
        </authorList>
    </citation>
    <scope>NUCLEOTIDE SEQUENCE [LARGE SCALE GENOMIC DNA]</scope>
    <source>
        <strain evidence="6 7">NRRL 20459</strain>
    </source>
</reference>
<dbReference type="PANTHER" id="PTHR11785:SF382">
    <property type="entry name" value="LOW-AFFINITY METHIONINE PERMEASE"/>
    <property type="match status" value="1"/>
</dbReference>
<name>A0A8H4PAM3_9HYPO</name>
<keyword evidence="2 5" id="KW-0812">Transmembrane</keyword>
<feature type="transmembrane region" description="Helical" evidence="5">
    <location>
        <begin position="494"/>
        <end position="516"/>
    </location>
</feature>
<dbReference type="PIRSF" id="PIRSF006060">
    <property type="entry name" value="AA_transporter"/>
    <property type="match status" value="1"/>
</dbReference>
<evidence type="ECO:0000313" key="7">
    <source>
        <dbReference type="Proteomes" id="UP000554235"/>
    </source>
</evidence>
<protein>
    <submittedName>
        <fullName evidence="6">Methionine permease</fullName>
    </submittedName>
</protein>
<keyword evidence="3 5" id="KW-1133">Transmembrane helix</keyword>